<keyword evidence="5 7" id="KW-0472">Membrane</keyword>
<dbReference type="GO" id="GO:0042147">
    <property type="term" value="P:retrograde transport, endosome to Golgi"/>
    <property type="evidence" value="ECO:0007669"/>
    <property type="project" value="InterPro"/>
</dbReference>
<comment type="similarity">
    <text evidence="6">Belongs to the GOT1 family.</text>
</comment>
<feature type="transmembrane region" description="Helical" evidence="7">
    <location>
        <begin position="9"/>
        <end position="29"/>
    </location>
</feature>
<dbReference type="GO" id="GO:0005829">
    <property type="term" value="C:cytosol"/>
    <property type="evidence" value="ECO:0007669"/>
    <property type="project" value="GOC"/>
</dbReference>
<keyword evidence="3 7" id="KW-1133">Transmembrane helix</keyword>
<name>A0AAF0J2Z4_9BASI</name>
<keyword evidence="2 7" id="KW-0812">Transmembrane</keyword>
<dbReference type="Proteomes" id="UP001213623">
    <property type="component" value="Chromosome 2"/>
</dbReference>
<keyword evidence="4" id="KW-0333">Golgi apparatus</keyword>
<proteinExistence type="inferred from homology"/>
<feature type="transmembrane region" description="Helical" evidence="7">
    <location>
        <begin position="35"/>
        <end position="58"/>
    </location>
</feature>
<organism evidence="8 9">
    <name type="scientific">Malassezia nana</name>
    <dbReference type="NCBI Taxonomy" id="180528"/>
    <lineage>
        <taxon>Eukaryota</taxon>
        <taxon>Fungi</taxon>
        <taxon>Dikarya</taxon>
        <taxon>Basidiomycota</taxon>
        <taxon>Ustilaginomycotina</taxon>
        <taxon>Malasseziomycetes</taxon>
        <taxon>Malasseziales</taxon>
        <taxon>Malasseziaceae</taxon>
        <taxon>Malassezia</taxon>
    </lineage>
</organism>
<gene>
    <name evidence="8" type="primary">GOT1</name>
    <name evidence="8" type="ORF">MNAN1_001175</name>
</gene>
<evidence type="ECO:0000313" key="9">
    <source>
        <dbReference type="Proteomes" id="UP001213623"/>
    </source>
</evidence>
<comment type="subcellular location">
    <subcellularLocation>
        <location evidence="1">Golgi apparatus membrane</location>
        <topology evidence="1">Multi-pass membrane protein</topology>
    </subcellularLocation>
</comment>
<evidence type="ECO:0000256" key="7">
    <source>
        <dbReference type="SAM" id="Phobius"/>
    </source>
</evidence>
<dbReference type="AlphaFoldDB" id="A0AAF0J2Z4"/>
<dbReference type="InterPro" id="IPR045176">
    <property type="entry name" value="Got1"/>
</dbReference>
<dbReference type="EMBL" id="CP119893">
    <property type="protein sequence ID" value="WFD26198.1"/>
    <property type="molecule type" value="Genomic_DNA"/>
</dbReference>
<accession>A0AAF0J2Z4</accession>
<evidence type="ECO:0000256" key="3">
    <source>
        <dbReference type="ARBA" id="ARBA00022989"/>
    </source>
</evidence>
<keyword evidence="9" id="KW-1185">Reference proteome</keyword>
<dbReference type="InterPro" id="IPR007305">
    <property type="entry name" value="Vesicle_transpt_Got1/SFT2"/>
</dbReference>
<dbReference type="GO" id="GO:0005783">
    <property type="term" value="C:endoplasmic reticulum"/>
    <property type="evidence" value="ECO:0007669"/>
    <property type="project" value="TreeGrafter"/>
</dbReference>
<reference evidence="8" key="1">
    <citation type="submission" date="2023-03" db="EMBL/GenBank/DDBJ databases">
        <title>Mating type loci evolution in Malassezia.</title>
        <authorList>
            <person name="Coelho M.A."/>
        </authorList>
    </citation>
    <scope>NUCLEOTIDE SEQUENCE</scope>
    <source>
        <strain evidence="8">CBS 9557</strain>
    </source>
</reference>
<dbReference type="PANTHER" id="PTHR21493:SF9">
    <property type="entry name" value="GOLGI TRANSPORT PROTEIN 1-RELATED"/>
    <property type="match status" value="1"/>
</dbReference>
<evidence type="ECO:0000256" key="4">
    <source>
        <dbReference type="ARBA" id="ARBA00023034"/>
    </source>
</evidence>
<dbReference type="GO" id="GO:0030134">
    <property type="term" value="C:COPII-coated ER to Golgi transport vesicle"/>
    <property type="evidence" value="ECO:0007669"/>
    <property type="project" value="TreeGrafter"/>
</dbReference>
<dbReference type="GO" id="GO:0000139">
    <property type="term" value="C:Golgi membrane"/>
    <property type="evidence" value="ECO:0007669"/>
    <property type="project" value="UniProtKB-SubCell"/>
</dbReference>
<dbReference type="PANTHER" id="PTHR21493">
    <property type="entry name" value="CGI-141-RELATED/LIPASE CONTAINING PROTEIN"/>
    <property type="match status" value="1"/>
</dbReference>
<evidence type="ECO:0000256" key="2">
    <source>
        <dbReference type="ARBA" id="ARBA00022692"/>
    </source>
</evidence>
<evidence type="ECO:0000256" key="5">
    <source>
        <dbReference type="ARBA" id="ARBA00023136"/>
    </source>
</evidence>
<dbReference type="GO" id="GO:0000137">
    <property type="term" value="C:Golgi cis cisterna"/>
    <property type="evidence" value="ECO:0007669"/>
    <property type="project" value="TreeGrafter"/>
</dbReference>
<evidence type="ECO:0000313" key="8">
    <source>
        <dbReference type="EMBL" id="WFD26198.1"/>
    </source>
</evidence>
<feature type="transmembrane region" description="Helical" evidence="7">
    <location>
        <begin position="70"/>
        <end position="100"/>
    </location>
</feature>
<protein>
    <submittedName>
        <fullName evidence="8">Golgi Transport</fullName>
    </submittedName>
</protein>
<evidence type="ECO:0000256" key="6">
    <source>
        <dbReference type="ARBA" id="ARBA00025799"/>
    </source>
</evidence>
<evidence type="ECO:0000256" key="1">
    <source>
        <dbReference type="ARBA" id="ARBA00004653"/>
    </source>
</evidence>
<dbReference type="Pfam" id="PF04178">
    <property type="entry name" value="Got1"/>
    <property type="match status" value="1"/>
</dbReference>
<sequence>MWLTDQQKLGVGIVSGGLLFLVLGILLFFDATLLALGNVLFLTGISLLIGPQKTLLFFARREKIRGTACFFAGIFFVFMRWAVLGMIIELVGFLNLFGFLRQLPVVGPLLSAPGVRQVMDQLAGARRSAV</sequence>
<dbReference type="GO" id="GO:0006888">
    <property type="term" value="P:endoplasmic reticulum to Golgi vesicle-mediated transport"/>
    <property type="evidence" value="ECO:0007669"/>
    <property type="project" value="InterPro"/>
</dbReference>